<feature type="transmembrane region" description="Helical" evidence="5">
    <location>
        <begin position="275"/>
        <end position="295"/>
    </location>
</feature>
<dbReference type="Proteomes" id="UP000287609">
    <property type="component" value="Unassembled WGS sequence"/>
</dbReference>
<keyword evidence="7" id="KW-1185">Reference proteome</keyword>
<accession>A0A430FSS4</accession>
<dbReference type="CDD" id="cd00400">
    <property type="entry name" value="Voltage_gated_ClC"/>
    <property type="match status" value="1"/>
</dbReference>
<reference evidence="6 7" key="1">
    <citation type="submission" date="2018-09" db="EMBL/GenBank/DDBJ databases">
        <title>Characterization of the phylogenetic diversity of five novel species belonging to the genus Bifidobacterium.</title>
        <authorList>
            <person name="Lugli G.A."/>
            <person name="Duranti S."/>
            <person name="Milani C."/>
        </authorList>
    </citation>
    <scope>NUCLEOTIDE SEQUENCE [LARGE SCALE GENOMIC DNA]</scope>
    <source>
        <strain evidence="6 7">2036B</strain>
    </source>
</reference>
<evidence type="ECO:0000256" key="1">
    <source>
        <dbReference type="ARBA" id="ARBA00004141"/>
    </source>
</evidence>
<evidence type="ECO:0000313" key="7">
    <source>
        <dbReference type="Proteomes" id="UP000287609"/>
    </source>
</evidence>
<feature type="transmembrane region" description="Helical" evidence="5">
    <location>
        <begin position="238"/>
        <end position="263"/>
    </location>
</feature>
<feature type="transmembrane region" description="Helical" evidence="5">
    <location>
        <begin position="14"/>
        <end position="38"/>
    </location>
</feature>
<evidence type="ECO:0000256" key="5">
    <source>
        <dbReference type="SAM" id="Phobius"/>
    </source>
</evidence>
<keyword evidence="3 5" id="KW-1133">Transmembrane helix</keyword>
<feature type="transmembrane region" description="Helical" evidence="5">
    <location>
        <begin position="58"/>
        <end position="75"/>
    </location>
</feature>
<dbReference type="EMBL" id="QXGM01000001">
    <property type="protein sequence ID" value="RSX55932.1"/>
    <property type="molecule type" value="Genomic_DNA"/>
</dbReference>
<evidence type="ECO:0000313" key="6">
    <source>
        <dbReference type="EMBL" id="RSX55932.1"/>
    </source>
</evidence>
<keyword evidence="2 5" id="KW-0812">Transmembrane</keyword>
<feature type="transmembrane region" description="Helical" evidence="5">
    <location>
        <begin position="307"/>
        <end position="330"/>
    </location>
</feature>
<dbReference type="GO" id="GO:0015108">
    <property type="term" value="F:chloride transmembrane transporter activity"/>
    <property type="evidence" value="ECO:0007669"/>
    <property type="project" value="InterPro"/>
</dbReference>
<keyword evidence="4 5" id="KW-0472">Membrane</keyword>
<gene>
    <name evidence="6" type="ORF">D2E26_0495</name>
</gene>
<dbReference type="InterPro" id="IPR014743">
    <property type="entry name" value="Cl-channel_core"/>
</dbReference>
<dbReference type="GO" id="GO:0016020">
    <property type="term" value="C:membrane"/>
    <property type="evidence" value="ECO:0007669"/>
    <property type="project" value="UniProtKB-SubCell"/>
</dbReference>
<feature type="transmembrane region" description="Helical" evidence="5">
    <location>
        <begin position="342"/>
        <end position="375"/>
    </location>
</feature>
<dbReference type="RefSeq" id="WP_125963100.1">
    <property type="nucleotide sequence ID" value="NZ_QXGM01000001.1"/>
</dbReference>
<feature type="transmembrane region" description="Helical" evidence="5">
    <location>
        <begin position="381"/>
        <end position="409"/>
    </location>
</feature>
<evidence type="ECO:0000256" key="4">
    <source>
        <dbReference type="ARBA" id="ARBA00023136"/>
    </source>
</evidence>
<sequence length="419" mass="44990">MGIKRLVHTTTARLLYALVIVLLGLCAGACCWAFFALMNAGIRLLWATLLQALGLTTSWWPLVLCTIGGILVGLFQRRWPGLPRDMHEVMADVRQHGRFEYRYLLVSFVGALLPLLFGGSIGPEAGLTGVIAGLSTWVGDRLRFLGIKFRDLASLGLSGVLAAMFSAPLYGLAVPILDDGQPVTQHKRIAGKPLRITVYMLTVLAALAAMMGLNHWFGHMGGLPRFSELRLTVYEWKWLIPLAAAGAILGWLSHGIAFGAARLSKVVGNRPMTKAIVAGLVLGAVGCSLPLTMFAGEEQALELQSTWTLWGMGALLATALVKPIIVQVCLQFGWRGGKFFPMIFSGIALGYAMAMLTSADAVFCVSVCAAAVMGAVMCKPFTAVLLLILCFPLEAVVPMIAASMLGAALPLPYSWRQTE</sequence>
<dbReference type="PANTHER" id="PTHR43427">
    <property type="entry name" value="CHLORIDE CHANNEL PROTEIN CLC-E"/>
    <property type="match status" value="1"/>
</dbReference>
<organism evidence="6 7">
    <name type="scientific">Bifidobacterium dolichotidis</name>
    <dbReference type="NCBI Taxonomy" id="2306976"/>
    <lineage>
        <taxon>Bacteria</taxon>
        <taxon>Bacillati</taxon>
        <taxon>Actinomycetota</taxon>
        <taxon>Actinomycetes</taxon>
        <taxon>Bifidobacteriales</taxon>
        <taxon>Bifidobacteriaceae</taxon>
        <taxon>Bifidobacterium</taxon>
    </lineage>
</organism>
<dbReference type="OrthoDB" id="2729535at2"/>
<feature type="transmembrane region" description="Helical" evidence="5">
    <location>
        <begin position="103"/>
        <end position="121"/>
    </location>
</feature>
<name>A0A430FSS4_9BIFI</name>
<dbReference type="InterPro" id="IPR050368">
    <property type="entry name" value="ClC-type_chloride_channel"/>
</dbReference>
<evidence type="ECO:0000256" key="3">
    <source>
        <dbReference type="ARBA" id="ARBA00022989"/>
    </source>
</evidence>
<dbReference type="Gene3D" id="1.10.3080.10">
    <property type="entry name" value="Clc chloride channel"/>
    <property type="match status" value="1"/>
</dbReference>
<dbReference type="Pfam" id="PF00654">
    <property type="entry name" value="Voltage_CLC"/>
    <property type="match status" value="1"/>
</dbReference>
<protein>
    <submittedName>
        <fullName evidence="6">Chloride channel</fullName>
    </submittedName>
</protein>
<feature type="transmembrane region" description="Helical" evidence="5">
    <location>
        <begin position="152"/>
        <end position="177"/>
    </location>
</feature>
<dbReference type="PANTHER" id="PTHR43427:SF12">
    <property type="entry name" value="CHLORIDE TRANSPORTER"/>
    <property type="match status" value="1"/>
</dbReference>
<proteinExistence type="predicted"/>
<feature type="transmembrane region" description="Helical" evidence="5">
    <location>
        <begin position="198"/>
        <end position="218"/>
    </location>
</feature>
<dbReference type="InterPro" id="IPR001807">
    <property type="entry name" value="ClC"/>
</dbReference>
<dbReference type="SUPFAM" id="SSF81340">
    <property type="entry name" value="Clc chloride channel"/>
    <property type="match status" value="1"/>
</dbReference>
<dbReference type="AlphaFoldDB" id="A0A430FSS4"/>
<comment type="subcellular location">
    <subcellularLocation>
        <location evidence="1">Membrane</location>
        <topology evidence="1">Multi-pass membrane protein</topology>
    </subcellularLocation>
</comment>
<evidence type="ECO:0000256" key="2">
    <source>
        <dbReference type="ARBA" id="ARBA00022692"/>
    </source>
</evidence>
<comment type="caution">
    <text evidence="6">The sequence shown here is derived from an EMBL/GenBank/DDBJ whole genome shotgun (WGS) entry which is preliminary data.</text>
</comment>